<feature type="coiled-coil region" evidence="8">
    <location>
        <begin position="22"/>
        <end position="82"/>
    </location>
</feature>
<dbReference type="PANTHER" id="PTHR14360:SF12">
    <property type="entry name" value="MOZ PROTEIN REPRESENTS A CHROMATIN-ASSOCIATED ACETYLTRANSFERASE"/>
    <property type="match status" value="1"/>
</dbReference>
<reference evidence="11 12" key="1">
    <citation type="submission" date="2023-09" db="EMBL/GenBank/DDBJ databases">
        <title>Pangenome analysis of Batrachochytrium dendrobatidis and related Chytrids.</title>
        <authorList>
            <person name="Yacoub M.N."/>
            <person name="Stajich J.E."/>
            <person name="James T.Y."/>
        </authorList>
    </citation>
    <scope>NUCLEOTIDE SEQUENCE [LARGE SCALE GENOMIC DNA]</scope>
    <source>
        <strain evidence="11 12">JEL0888</strain>
    </source>
</reference>
<dbReference type="Pfam" id="PF07798">
    <property type="entry name" value="CCDC90-like"/>
    <property type="match status" value="1"/>
</dbReference>
<comment type="subcellular location">
    <subcellularLocation>
        <location evidence="2">Membrane</location>
    </subcellularLocation>
    <subcellularLocation>
        <location evidence="1">Mitochondrion</location>
    </subcellularLocation>
</comment>
<dbReference type="EMBL" id="JADGIZ020000003">
    <property type="protein sequence ID" value="KAL2919520.1"/>
    <property type="molecule type" value="Genomic_DNA"/>
</dbReference>
<evidence type="ECO:0000256" key="6">
    <source>
        <dbReference type="ARBA" id="ARBA00023128"/>
    </source>
</evidence>
<evidence type="ECO:0000256" key="8">
    <source>
        <dbReference type="SAM" id="Coils"/>
    </source>
</evidence>
<evidence type="ECO:0000313" key="11">
    <source>
        <dbReference type="EMBL" id="KAL2919520.1"/>
    </source>
</evidence>
<evidence type="ECO:0000256" key="2">
    <source>
        <dbReference type="ARBA" id="ARBA00004370"/>
    </source>
</evidence>
<proteinExistence type="predicted"/>
<keyword evidence="6" id="KW-0496">Mitochondrion</keyword>
<evidence type="ECO:0000256" key="5">
    <source>
        <dbReference type="ARBA" id="ARBA00023054"/>
    </source>
</evidence>
<dbReference type="InterPro" id="IPR024461">
    <property type="entry name" value="CCDC90-like"/>
</dbReference>
<sequence length="203" mass="22535">MRVINAFLVDSTLSLRAATLSTVELENDVYLFKAQLQELRNELQLLRQNDSANLKAETEAVMREIESLNQKFSELVASLKAEVAMDLNSHKADAREVGTDADLRIQEIHHKLVLRLSDIKTKIEAMKVEMTRMIVWMVIGLVGTLIFVDWVYPTPTAKEPTPTLPSTPLFPMFGMLPPPHTTGSASPPASSSTSVASRPSKTF</sequence>
<organism evidence="11 12">
    <name type="scientific">Polyrhizophydium stewartii</name>
    <dbReference type="NCBI Taxonomy" id="2732419"/>
    <lineage>
        <taxon>Eukaryota</taxon>
        <taxon>Fungi</taxon>
        <taxon>Fungi incertae sedis</taxon>
        <taxon>Chytridiomycota</taxon>
        <taxon>Chytridiomycota incertae sedis</taxon>
        <taxon>Chytridiomycetes</taxon>
        <taxon>Rhizophydiales</taxon>
        <taxon>Rhizophydiales incertae sedis</taxon>
        <taxon>Polyrhizophydium</taxon>
    </lineage>
</organism>
<evidence type="ECO:0000256" key="3">
    <source>
        <dbReference type="ARBA" id="ARBA00022692"/>
    </source>
</evidence>
<evidence type="ECO:0000256" key="7">
    <source>
        <dbReference type="ARBA" id="ARBA00023136"/>
    </source>
</evidence>
<accession>A0ABR4NJ05</accession>
<evidence type="ECO:0000313" key="12">
    <source>
        <dbReference type="Proteomes" id="UP001527925"/>
    </source>
</evidence>
<keyword evidence="4 10" id="KW-1133">Transmembrane helix</keyword>
<evidence type="ECO:0000256" key="4">
    <source>
        <dbReference type="ARBA" id="ARBA00022989"/>
    </source>
</evidence>
<protein>
    <submittedName>
        <fullName evidence="11">Uncharacterized protein</fullName>
    </submittedName>
</protein>
<keyword evidence="7 10" id="KW-0472">Membrane</keyword>
<comment type="caution">
    <text evidence="11">The sequence shown here is derived from an EMBL/GenBank/DDBJ whole genome shotgun (WGS) entry which is preliminary data.</text>
</comment>
<keyword evidence="3 10" id="KW-0812">Transmembrane</keyword>
<name>A0ABR4NJ05_9FUNG</name>
<feature type="transmembrane region" description="Helical" evidence="10">
    <location>
        <begin position="133"/>
        <end position="152"/>
    </location>
</feature>
<dbReference type="PANTHER" id="PTHR14360">
    <property type="entry name" value="PROTEIN FMP32, MITOCHONDRIAL"/>
    <property type="match status" value="1"/>
</dbReference>
<keyword evidence="12" id="KW-1185">Reference proteome</keyword>
<gene>
    <name evidence="11" type="ORF">HK105_201167</name>
</gene>
<keyword evidence="5 8" id="KW-0175">Coiled coil</keyword>
<dbReference type="Proteomes" id="UP001527925">
    <property type="component" value="Unassembled WGS sequence"/>
</dbReference>
<evidence type="ECO:0000256" key="9">
    <source>
        <dbReference type="SAM" id="MobiDB-lite"/>
    </source>
</evidence>
<dbReference type="Gene3D" id="1.20.5.340">
    <property type="match status" value="1"/>
</dbReference>
<evidence type="ECO:0000256" key="10">
    <source>
        <dbReference type="SAM" id="Phobius"/>
    </source>
</evidence>
<evidence type="ECO:0000256" key="1">
    <source>
        <dbReference type="ARBA" id="ARBA00004173"/>
    </source>
</evidence>
<feature type="region of interest" description="Disordered" evidence="9">
    <location>
        <begin position="175"/>
        <end position="203"/>
    </location>
</feature>